<dbReference type="STRING" id="703135.A0A2A9NDH3"/>
<dbReference type="InterPro" id="IPR034115">
    <property type="entry name" value="M35_peptidyl-Lys"/>
</dbReference>
<keyword evidence="3" id="KW-0645">Protease</keyword>
<evidence type="ECO:0000259" key="9">
    <source>
        <dbReference type="SMART" id="SM01351"/>
    </source>
</evidence>
<evidence type="ECO:0000256" key="5">
    <source>
        <dbReference type="ARBA" id="ARBA00022801"/>
    </source>
</evidence>
<accession>A0A2A9NDH3</accession>
<evidence type="ECO:0000256" key="6">
    <source>
        <dbReference type="ARBA" id="ARBA00022833"/>
    </source>
</evidence>
<proteinExistence type="inferred from homology"/>
<protein>
    <recommendedName>
        <fullName evidence="9">Lysine-specific metallo-endopeptidase domain-containing protein</fullName>
    </recommendedName>
</protein>
<evidence type="ECO:0000313" key="11">
    <source>
        <dbReference type="Proteomes" id="UP000242287"/>
    </source>
</evidence>
<comment type="similarity">
    <text evidence="2">Belongs to the peptidase M35 family.</text>
</comment>
<gene>
    <name evidence="10" type="ORF">AMATHDRAFT_64907</name>
</gene>
<dbReference type="SMART" id="SM01351">
    <property type="entry name" value="Aspzincin_M35"/>
    <property type="match status" value="1"/>
</dbReference>
<evidence type="ECO:0000256" key="4">
    <source>
        <dbReference type="ARBA" id="ARBA00022723"/>
    </source>
</evidence>
<keyword evidence="11" id="KW-1185">Reference proteome</keyword>
<evidence type="ECO:0000256" key="8">
    <source>
        <dbReference type="SAM" id="SignalP"/>
    </source>
</evidence>
<dbReference type="Pfam" id="PF14521">
    <property type="entry name" value="Aspzincin_M35"/>
    <property type="match status" value="1"/>
</dbReference>
<keyword evidence="5" id="KW-0378">Hydrolase</keyword>
<comment type="cofactor">
    <cofactor evidence="1">
        <name>Zn(2+)</name>
        <dbReference type="ChEBI" id="CHEBI:29105"/>
    </cofactor>
</comment>
<feature type="chain" id="PRO_5012902546" description="Lysine-specific metallo-endopeptidase domain-containing protein" evidence="8">
    <location>
        <begin position="23"/>
        <end position="348"/>
    </location>
</feature>
<evidence type="ECO:0000256" key="3">
    <source>
        <dbReference type="ARBA" id="ARBA00022670"/>
    </source>
</evidence>
<dbReference type="Gene3D" id="2.60.40.2970">
    <property type="match status" value="1"/>
</dbReference>
<evidence type="ECO:0000256" key="2">
    <source>
        <dbReference type="ARBA" id="ARBA00010279"/>
    </source>
</evidence>
<dbReference type="Proteomes" id="UP000242287">
    <property type="component" value="Unassembled WGS sequence"/>
</dbReference>
<dbReference type="SUPFAM" id="SSF55486">
    <property type="entry name" value="Metalloproteases ('zincins'), catalytic domain"/>
    <property type="match status" value="1"/>
</dbReference>
<dbReference type="OrthoDB" id="412874at2759"/>
<evidence type="ECO:0000256" key="7">
    <source>
        <dbReference type="ARBA" id="ARBA00023049"/>
    </source>
</evidence>
<dbReference type="InterPro" id="IPR050414">
    <property type="entry name" value="Fungal_M35_metalloproteases"/>
</dbReference>
<dbReference type="AlphaFoldDB" id="A0A2A9NDH3"/>
<dbReference type="GO" id="GO:0006508">
    <property type="term" value="P:proteolysis"/>
    <property type="evidence" value="ECO:0007669"/>
    <property type="project" value="UniProtKB-KW"/>
</dbReference>
<dbReference type="Gene3D" id="3.40.390.10">
    <property type="entry name" value="Collagenase (Catalytic Domain)"/>
    <property type="match status" value="1"/>
</dbReference>
<organism evidence="10 11">
    <name type="scientific">Amanita thiersii Skay4041</name>
    <dbReference type="NCBI Taxonomy" id="703135"/>
    <lineage>
        <taxon>Eukaryota</taxon>
        <taxon>Fungi</taxon>
        <taxon>Dikarya</taxon>
        <taxon>Basidiomycota</taxon>
        <taxon>Agaricomycotina</taxon>
        <taxon>Agaricomycetes</taxon>
        <taxon>Agaricomycetidae</taxon>
        <taxon>Agaricales</taxon>
        <taxon>Pluteineae</taxon>
        <taxon>Amanitaceae</taxon>
        <taxon>Amanita</taxon>
    </lineage>
</organism>
<dbReference type="GO" id="GO:0046872">
    <property type="term" value="F:metal ion binding"/>
    <property type="evidence" value="ECO:0007669"/>
    <property type="project" value="UniProtKB-KW"/>
</dbReference>
<dbReference type="InterPro" id="IPR024079">
    <property type="entry name" value="MetalloPept_cat_dom_sf"/>
</dbReference>
<evidence type="ECO:0000256" key="1">
    <source>
        <dbReference type="ARBA" id="ARBA00001947"/>
    </source>
</evidence>
<dbReference type="InterPro" id="IPR029463">
    <property type="entry name" value="Lys_MEP"/>
</dbReference>
<dbReference type="EMBL" id="KZ302054">
    <property type="protein sequence ID" value="PFH48679.1"/>
    <property type="molecule type" value="Genomic_DNA"/>
</dbReference>
<name>A0A2A9NDH3_9AGAR</name>
<dbReference type="PANTHER" id="PTHR37016:SF3">
    <property type="entry name" value="NEUTRAL PROTEASE 2-RELATED"/>
    <property type="match status" value="1"/>
</dbReference>
<feature type="domain" description="Lysine-specific metallo-endopeptidase" evidence="9">
    <location>
        <begin position="211"/>
        <end position="343"/>
    </location>
</feature>
<dbReference type="CDD" id="cd11306">
    <property type="entry name" value="M35_peptidyl-Lys"/>
    <property type="match status" value="1"/>
</dbReference>
<dbReference type="GO" id="GO:0004222">
    <property type="term" value="F:metalloendopeptidase activity"/>
    <property type="evidence" value="ECO:0007669"/>
    <property type="project" value="InterPro"/>
</dbReference>
<dbReference type="PANTHER" id="PTHR37016">
    <property type="match status" value="1"/>
</dbReference>
<sequence>MLSSLLNSVLFAIVLSSATAYAAPSLSMQVTGPDAAQKATDMKFVTTITNTGDEAVDLLNDPGSVLFDLPTNKFRVTGDSGAVPGFTGVVVKYAYQDAIDSGDVTTIAPGQTVTLNHDLSEAYNFASSGAGRYTFAPNTVFRAVNRSTKEVHTIEASVDKEHTTYISGKLTAPPNKTLRRRANFVGCSADQQNALNAAMRQATIYAQSAYSYLANNPSGTRRYTTWFGSFTTARFGIVKDHFLKIGGNNFGSFTYDCTCTRDGVYAYVYPDRFGQMFLCPVFWRAPLTGTDSQAGTIIHESSHYNANGGTRDYAYGQQAAQQLAGSNPDQAVLNADSHEYFAENNPPL</sequence>
<feature type="signal peptide" evidence="8">
    <location>
        <begin position="1"/>
        <end position="22"/>
    </location>
</feature>
<keyword evidence="6" id="KW-0862">Zinc</keyword>
<reference evidence="10 11" key="1">
    <citation type="submission" date="2014-02" db="EMBL/GenBank/DDBJ databases">
        <title>Transposable element dynamics among asymbiotic and ectomycorrhizal Amanita fungi.</title>
        <authorList>
            <consortium name="DOE Joint Genome Institute"/>
            <person name="Hess J."/>
            <person name="Skrede I."/>
            <person name="Wolfe B."/>
            <person name="LaButti K."/>
            <person name="Ohm R.A."/>
            <person name="Grigoriev I.V."/>
            <person name="Pringle A."/>
        </authorList>
    </citation>
    <scope>NUCLEOTIDE SEQUENCE [LARGE SCALE GENOMIC DNA]</scope>
    <source>
        <strain evidence="10 11">SKay4041</strain>
    </source>
</reference>
<keyword evidence="7" id="KW-0482">Metalloprotease</keyword>
<keyword evidence="4" id="KW-0479">Metal-binding</keyword>
<evidence type="ECO:0000313" key="10">
    <source>
        <dbReference type="EMBL" id="PFH48679.1"/>
    </source>
</evidence>
<keyword evidence="8" id="KW-0732">Signal</keyword>